<dbReference type="GO" id="GO:0003743">
    <property type="term" value="F:translation initiation factor activity"/>
    <property type="evidence" value="ECO:0007669"/>
    <property type="project" value="TreeGrafter"/>
</dbReference>
<dbReference type="Pfam" id="PF01398">
    <property type="entry name" value="JAB"/>
    <property type="match status" value="1"/>
</dbReference>
<dbReference type="PANTHER" id="PTHR10540">
    <property type="entry name" value="EUKARYOTIC TRANSLATION INITIATION FACTOR 3 SUBUNIT F-RELATED"/>
    <property type="match status" value="1"/>
</dbReference>
<proteinExistence type="predicted"/>
<dbReference type="GO" id="GO:0008237">
    <property type="term" value="F:metallopeptidase activity"/>
    <property type="evidence" value="ECO:0007669"/>
    <property type="project" value="InterPro"/>
</dbReference>
<dbReference type="EMBL" id="KZ155839">
    <property type="protein sequence ID" value="OUS42276.1"/>
    <property type="molecule type" value="Genomic_DNA"/>
</dbReference>
<accession>A0A1Y5HYB2</accession>
<dbReference type="GO" id="GO:0071541">
    <property type="term" value="C:eukaryotic translation initiation factor 3 complex, eIF3m"/>
    <property type="evidence" value="ECO:0007669"/>
    <property type="project" value="TreeGrafter"/>
</dbReference>
<dbReference type="AlphaFoldDB" id="A0A1Y5HYB2"/>
<feature type="domain" description="JAB1/MPN/MOV34 metalloenzyme" evidence="1">
    <location>
        <begin position="120"/>
        <end position="200"/>
    </location>
</feature>
<keyword evidence="3" id="KW-0647">Proteasome</keyword>
<evidence type="ECO:0000313" key="3">
    <source>
        <dbReference type="EMBL" id="OUS42276.1"/>
    </source>
</evidence>
<dbReference type="GO" id="GO:0031369">
    <property type="term" value="F:translation initiation factor binding"/>
    <property type="evidence" value="ECO:0007669"/>
    <property type="project" value="TreeGrafter"/>
</dbReference>
<dbReference type="Proteomes" id="UP000195557">
    <property type="component" value="Unassembled WGS sequence"/>
</dbReference>
<feature type="domain" description="EIF3F/CSN6-like C-terminal" evidence="2">
    <location>
        <begin position="283"/>
        <end position="382"/>
    </location>
</feature>
<protein>
    <submittedName>
        <fullName evidence="3">Putative 26S proteasome regulatory subunit</fullName>
    </submittedName>
</protein>
<name>A0A1Y5HYB2_OSTTA</name>
<organism evidence="3">
    <name type="scientific">Ostreococcus tauri</name>
    <name type="common">Marine green alga</name>
    <dbReference type="NCBI Taxonomy" id="70448"/>
    <lineage>
        <taxon>Eukaryota</taxon>
        <taxon>Viridiplantae</taxon>
        <taxon>Chlorophyta</taxon>
        <taxon>Mamiellophyceae</taxon>
        <taxon>Mamiellales</taxon>
        <taxon>Bathycoccaceae</taxon>
        <taxon>Ostreococcus</taxon>
    </lineage>
</organism>
<dbReference type="Gene3D" id="3.40.140.10">
    <property type="entry name" value="Cytidine Deaminase, domain 2"/>
    <property type="match status" value="1"/>
</dbReference>
<evidence type="ECO:0000259" key="1">
    <source>
        <dbReference type="Pfam" id="PF01398"/>
    </source>
</evidence>
<dbReference type="OMA" id="EYFVHFH"/>
<dbReference type="InterPro" id="IPR024969">
    <property type="entry name" value="EIF3F/CSN6-like_C"/>
</dbReference>
<dbReference type="PANTHER" id="PTHR10540:SF6">
    <property type="entry name" value="EUKARYOTIC TRANSLATION INITIATION FACTOR 3 SUBUNIT F"/>
    <property type="match status" value="1"/>
</dbReference>
<dbReference type="GO" id="GO:0000502">
    <property type="term" value="C:proteasome complex"/>
    <property type="evidence" value="ECO:0007669"/>
    <property type="project" value="UniProtKB-KW"/>
</dbReference>
<gene>
    <name evidence="3" type="ORF">BE221DRAFT_63729</name>
</gene>
<dbReference type="Pfam" id="PF13012">
    <property type="entry name" value="MitMem_reg"/>
    <property type="match status" value="1"/>
</dbReference>
<reference evidence="3" key="1">
    <citation type="submission" date="2017-04" db="EMBL/GenBank/DDBJ databases">
        <title>Population genomics of picophytoplankton unveils novel chromosome hypervariability.</title>
        <authorList>
            <consortium name="DOE Joint Genome Institute"/>
            <person name="Blanc-Mathieu R."/>
            <person name="Krasovec M."/>
            <person name="Hebrard M."/>
            <person name="Yau S."/>
            <person name="Desgranges E."/>
            <person name="Martin J."/>
            <person name="Schackwitz W."/>
            <person name="Kuo A."/>
            <person name="Salin G."/>
            <person name="Donnadieu C."/>
            <person name="Desdevises Y."/>
            <person name="Sanchez-Ferandin S."/>
            <person name="Moreau H."/>
            <person name="Rivals E."/>
            <person name="Grigoriev I.V."/>
            <person name="Grimsley N."/>
            <person name="Eyre-Walker A."/>
            <person name="Piganeau G."/>
        </authorList>
    </citation>
    <scope>NUCLEOTIDE SEQUENCE [LARGE SCALE GENOMIC DNA]</scope>
    <source>
        <strain evidence="3">RCC 1115</strain>
    </source>
</reference>
<dbReference type="InterPro" id="IPR000555">
    <property type="entry name" value="JAMM/MPN+_dom"/>
</dbReference>
<evidence type="ECO:0000259" key="2">
    <source>
        <dbReference type="Pfam" id="PF13012"/>
    </source>
</evidence>
<sequence>MIFDTSRPALRPIRSSLLARRARVGFFNPKAIASPENGTRARVIAMPALVPPGSIAKVIVDPSVVLGACDRCARATTKAFIAASAGLGRDGGGRDRDATARARAYARRLYTDDTRDRSTRSYVRRDERADAVIGAVLGTSSALGCGRVVINARTSYAIPCHERDGEMFVDVEFHRTMLSLHARVTPEERVVGWFSAGTQTPAARALAHEFFAKETAGGTPVHVMLDADFTGVESGGEVVRASVGETVLAVTDRESGESKCAGARFSDVECEVNLAQATKLGVRALRSASSAKSDDDVAGLAQTMGKLGALLAEAQEYVDAVARGERQGDAEVGRALSAALESVPQLTKSQFDKVFGDAVEDASLVKYLTNLTRAQLELASKLHTSALIL</sequence>